<protein>
    <recommendedName>
        <fullName evidence="4">Prebacteriocin</fullName>
    </recommendedName>
</protein>
<dbReference type="GO" id="GO:0030153">
    <property type="term" value="P:bacteriocin immunity"/>
    <property type="evidence" value="ECO:0007669"/>
    <property type="project" value="UniProtKB-KW"/>
</dbReference>
<organism evidence="2 3">
    <name type="scientific">Liquorilactobacillus aquaticus DSM 21051</name>
    <dbReference type="NCBI Taxonomy" id="1423725"/>
    <lineage>
        <taxon>Bacteria</taxon>
        <taxon>Bacillati</taxon>
        <taxon>Bacillota</taxon>
        <taxon>Bacilli</taxon>
        <taxon>Lactobacillales</taxon>
        <taxon>Lactobacillaceae</taxon>
        <taxon>Liquorilactobacillus</taxon>
    </lineage>
</organism>
<dbReference type="SUPFAM" id="SSF109797">
    <property type="entry name" value="Bacteriocin immunity protein-like"/>
    <property type="match status" value="1"/>
</dbReference>
<accession>A0A0R2CTE2</accession>
<dbReference type="EMBL" id="AYZD01000033">
    <property type="protein sequence ID" value="KRM95054.1"/>
    <property type="molecule type" value="Genomic_DNA"/>
</dbReference>
<dbReference type="RefSeq" id="WP_057876771.1">
    <property type="nucleotide sequence ID" value="NZ_AYZD01000033.1"/>
</dbReference>
<name>A0A0R2CTE2_9LACO</name>
<dbReference type="OrthoDB" id="2296075at2"/>
<keyword evidence="1" id="KW-0079">Bacteriocin immunity</keyword>
<dbReference type="AlphaFoldDB" id="A0A0R2CTE2"/>
<dbReference type="InterPro" id="IPR023130">
    <property type="entry name" value="Ta0600-like_sf"/>
</dbReference>
<dbReference type="Gene3D" id="1.20.1440.50">
    <property type="entry name" value="Ta0600-like"/>
    <property type="match status" value="1"/>
</dbReference>
<reference evidence="2 3" key="1">
    <citation type="journal article" date="2015" name="Genome Announc.">
        <title>Expanding the biotechnology potential of lactobacilli through comparative genomics of 213 strains and associated genera.</title>
        <authorList>
            <person name="Sun Z."/>
            <person name="Harris H.M."/>
            <person name="McCann A."/>
            <person name="Guo C."/>
            <person name="Argimon S."/>
            <person name="Zhang W."/>
            <person name="Yang X."/>
            <person name="Jeffery I.B."/>
            <person name="Cooney J.C."/>
            <person name="Kagawa T.F."/>
            <person name="Liu W."/>
            <person name="Song Y."/>
            <person name="Salvetti E."/>
            <person name="Wrobel A."/>
            <person name="Rasinkangas P."/>
            <person name="Parkhill J."/>
            <person name="Rea M.C."/>
            <person name="O'Sullivan O."/>
            <person name="Ritari J."/>
            <person name="Douillard F.P."/>
            <person name="Paul Ross R."/>
            <person name="Yang R."/>
            <person name="Briner A.E."/>
            <person name="Felis G.E."/>
            <person name="de Vos W.M."/>
            <person name="Barrangou R."/>
            <person name="Klaenhammer T.R."/>
            <person name="Caufield P.W."/>
            <person name="Cui Y."/>
            <person name="Zhang H."/>
            <person name="O'Toole P.W."/>
        </authorList>
    </citation>
    <scope>NUCLEOTIDE SEQUENCE [LARGE SCALE GENOMIC DNA]</scope>
    <source>
        <strain evidence="2 3">DSM 21051</strain>
    </source>
</reference>
<keyword evidence="3" id="KW-1185">Reference proteome</keyword>
<gene>
    <name evidence="2" type="ORF">FC19_GL002146</name>
</gene>
<dbReference type="Pfam" id="PF08951">
    <property type="entry name" value="EntA_Immun"/>
    <property type="match status" value="1"/>
</dbReference>
<dbReference type="InterPro" id="IPR015046">
    <property type="entry name" value="LciA_Immunity-like"/>
</dbReference>
<evidence type="ECO:0000313" key="2">
    <source>
        <dbReference type="EMBL" id="KRM95054.1"/>
    </source>
</evidence>
<evidence type="ECO:0000256" key="1">
    <source>
        <dbReference type="ARBA" id="ARBA00023025"/>
    </source>
</evidence>
<evidence type="ECO:0008006" key="4">
    <source>
        <dbReference type="Google" id="ProtNLM"/>
    </source>
</evidence>
<dbReference type="PATRIC" id="fig|1423725.3.peg.2208"/>
<dbReference type="Proteomes" id="UP000051015">
    <property type="component" value="Unassembled WGS sequence"/>
</dbReference>
<proteinExistence type="predicted"/>
<sequence>MTEENSEILLNKMSKAYMDPEVEKIPELKKILLKHASELNENMSYIQVVTGLSNEISAYYLKHHSIPESVLNVYNHIKSEVRSGKIDADEMRKHALAAGILSFPINFGSL</sequence>
<comment type="caution">
    <text evidence="2">The sequence shown here is derived from an EMBL/GenBank/DDBJ whole genome shotgun (WGS) entry which is preliminary data.</text>
</comment>
<evidence type="ECO:0000313" key="3">
    <source>
        <dbReference type="Proteomes" id="UP000051015"/>
    </source>
</evidence>